<dbReference type="InterPro" id="IPR019931">
    <property type="entry name" value="LPXTG_anchor"/>
</dbReference>
<evidence type="ECO:0000256" key="2">
    <source>
        <dbReference type="ARBA" id="ARBA00022512"/>
    </source>
</evidence>
<reference evidence="9 10" key="1">
    <citation type="submission" date="2021-12" db="EMBL/GenBank/DDBJ databases">
        <title>Genome sequence of Kibdelosporangium philippinense ATCC 49844.</title>
        <authorList>
            <person name="Fedorov E.A."/>
            <person name="Omeragic M."/>
            <person name="Shalygina K.F."/>
            <person name="Maclea K.S."/>
        </authorList>
    </citation>
    <scope>NUCLEOTIDE SEQUENCE [LARGE SCALE GENOMIC DNA]</scope>
    <source>
        <strain evidence="9 10">ATCC 49844</strain>
    </source>
</reference>
<feature type="compositionally biased region" description="Low complexity" evidence="6">
    <location>
        <begin position="22"/>
        <end position="35"/>
    </location>
</feature>
<evidence type="ECO:0000256" key="6">
    <source>
        <dbReference type="SAM" id="MobiDB-lite"/>
    </source>
</evidence>
<feature type="region of interest" description="Disordered" evidence="6">
    <location>
        <begin position="493"/>
        <end position="521"/>
    </location>
</feature>
<dbReference type="Proteomes" id="UP001521150">
    <property type="component" value="Unassembled WGS sequence"/>
</dbReference>
<keyword evidence="10" id="KW-1185">Reference proteome</keyword>
<keyword evidence="7" id="KW-0472">Membrane</keyword>
<evidence type="ECO:0000256" key="3">
    <source>
        <dbReference type="ARBA" id="ARBA00022525"/>
    </source>
</evidence>
<evidence type="ECO:0000256" key="7">
    <source>
        <dbReference type="SAM" id="Phobius"/>
    </source>
</evidence>
<keyword evidence="7" id="KW-0812">Transmembrane</keyword>
<feature type="transmembrane region" description="Helical" evidence="7">
    <location>
        <begin position="529"/>
        <end position="550"/>
    </location>
</feature>
<dbReference type="Pfam" id="PF17210">
    <property type="entry name" value="SdrD_B"/>
    <property type="match status" value="2"/>
</dbReference>
<evidence type="ECO:0000313" key="10">
    <source>
        <dbReference type="Proteomes" id="UP001521150"/>
    </source>
</evidence>
<dbReference type="SUPFAM" id="SSF49478">
    <property type="entry name" value="Cna protein B-type domain"/>
    <property type="match status" value="1"/>
</dbReference>
<dbReference type="SUPFAM" id="SSF117074">
    <property type="entry name" value="Hypothetical protein PA1324"/>
    <property type="match status" value="1"/>
</dbReference>
<evidence type="ECO:0000256" key="1">
    <source>
        <dbReference type="ARBA" id="ARBA00004613"/>
    </source>
</evidence>
<keyword evidence="5" id="KW-0572">Peptidoglycan-anchor</keyword>
<dbReference type="EMBL" id="JAJVCN010000004">
    <property type="protein sequence ID" value="MCE7009577.1"/>
    <property type="molecule type" value="Genomic_DNA"/>
</dbReference>
<feature type="region of interest" description="Disordered" evidence="6">
    <location>
        <begin position="1"/>
        <end position="58"/>
    </location>
</feature>
<proteinExistence type="predicted"/>
<gene>
    <name evidence="9" type="ORF">LWC34_43230</name>
</gene>
<feature type="region of interest" description="Disordered" evidence="6">
    <location>
        <begin position="312"/>
        <end position="336"/>
    </location>
</feature>
<organism evidence="9 10">
    <name type="scientific">Kibdelosporangium philippinense</name>
    <dbReference type="NCBI Taxonomy" id="211113"/>
    <lineage>
        <taxon>Bacteria</taxon>
        <taxon>Bacillati</taxon>
        <taxon>Actinomycetota</taxon>
        <taxon>Actinomycetes</taxon>
        <taxon>Pseudonocardiales</taxon>
        <taxon>Pseudonocardiaceae</taxon>
        <taxon>Kibdelosporangium</taxon>
    </lineage>
</organism>
<comment type="subcellular location">
    <subcellularLocation>
        <location evidence="1">Secreted</location>
    </subcellularLocation>
</comment>
<comment type="caution">
    <text evidence="9">The sequence shown here is derived from an EMBL/GenBank/DDBJ whole genome shotgun (WGS) entry which is preliminary data.</text>
</comment>
<sequence length="556" mass="57969">MAVTGLLILGSPPAFADPTDEPSGSVSPSASPTSPEAGQPKDTKSDEPTAKPAEPAEAPDLELAELKLKEPTVKYPVGAEFVLTGKINNRGKAEATEVKGELAATGDAKIEVTKRTGLDPGLKLAPQSTKDFELTVKFTQAIKATEKLTLTLSALGDTNTANDKRTVDVVVSHETGTLTGRFFLDQDGNGKYDAGDEGVSGVVLKLGGPQNNSVEVTTGPGGAFSRDDLPVGKYTVAAPPLADGWVTAPKQVDLTKTGADVQLFATRPLSEVLKVTAKFNEGPYQARDKANLTITLVNGKNDSLRVVANCEDTSAPGVDPDEPSVTDSHLEGSRDPKRWGKLVRSEGGVEVKAGETKTVSVEGSVPLRSYDRGVVHIYCAFEAIGQFEEGAPKVLTLAKVAALKGYGSGYVFEDRDGDGKPQGEGIKGLGVSLVDPFNGNVVATTTTKDDGSYKVENVESGWYIPVFKGPWKSNVFLVVAADGFGERTLIPVVPGPAPGDGNEPAPMPKAPPGNNNSGTTPLAKTGANVIGLTIGGLAVLLVGIGAVVFTRKRRRS</sequence>
<evidence type="ECO:0000259" key="8">
    <source>
        <dbReference type="PROSITE" id="PS50847"/>
    </source>
</evidence>
<dbReference type="InterPro" id="IPR013783">
    <property type="entry name" value="Ig-like_fold"/>
</dbReference>
<accession>A0ABS8ZPT6</accession>
<protein>
    <submittedName>
        <fullName evidence="9">LPXTG cell wall anchor domain-containing protein</fullName>
    </submittedName>
</protein>
<feature type="domain" description="Gram-positive cocci surface proteins LPxTG" evidence="8">
    <location>
        <begin position="522"/>
        <end position="556"/>
    </location>
</feature>
<dbReference type="InterPro" id="IPR051417">
    <property type="entry name" value="SDr/BOS_complex"/>
</dbReference>
<dbReference type="PANTHER" id="PTHR23303:SF14">
    <property type="entry name" value="BOS COMPLEX SUBUNIT NOMO1-RELATED"/>
    <property type="match status" value="1"/>
</dbReference>
<evidence type="ECO:0000256" key="4">
    <source>
        <dbReference type="ARBA" id="ARBA00022729"/>
    </source>
</evidence>
<name>A0ABS8ZPT6_9PSEU</name>
<dbReference type="RefSeq" id="WP_233731109.1">
    <property type="nucleotide sequence ID" value="NZ_JAJVCN010000004.1"/>
</dbReference>
<evidence type="ECO:0000313" key="9">
    <source>
        <dbReference type="EMBL" id="MCE7009577.1"/>
    </source>
</evidence>
<dbReference type="Gene3D" id="2.60.40.10">
    <property type="entry name" value="Immunoglobulins"/>
    <property type="match status" value="3"/>
</dbReference>
<feature type="compositionally biased region" description="Basic and acidic residues" evidence="6">
    <location>
        <begin position="39"/>
        <end position="49"/>
    </location>
</feature>
<dbReference type="PANTHER" id="PTHR23303">
    <property type="entry name" value="CARBOXYPEPTIDASE REGULATORY REGION-CONTAINING"/>
    <property type="match status" value="1"/>
</dbReference>
<dbReference type="NCBIfam" id="TIGR01167">
    <property type="entry name" value="LPXTG_anchor"/>
    <property type="match status" value="1"/>
</dbReference>
<keyword evidence="7" id="KW-1133">Transmembrane helix</keyword>
<dbReference type="PROSITE" id="PS50847">
    <property type="entry name" value="GRAM_POS_ANCHORING"/>
    <property type="match status" value="1"/>
</dbReference>
<keyword evidence="3" id="KW-0964">Secreted</keyword>
<keyword evidence="4" id="KW-0732">Signal</keyword>
<dbReference type="InterPro" id="IPR033764">
    <property type="entry name" value="Sdr_B"/>
</dbReference>
<keyword evidence="2" id="KW-0134">Cell wall</keyword>
<evidence type="ECO:0000256" key="5">
    <source>
        <dbReference type="ARBA" id="ARBA00023088"/>
    </source>
</evidence>